<comment type="similarity">
    <text evidence="1">Belongs to the asteroid family.</text>
</comment>
<evidence type="ECO:0008006" key="5">
    <source>
        <dbReference type="Google" id="ProtNLM"/>
    </source>
</evidence>
<dbReference type="GeneID" id="109533572"/>
<sequence length="742" mass="84954">MGIRGLTTFINNRAHLYLKDHELHDCNVVLDGNSLASNLYKWHCKSNDCFGGDYDKFAQVIRNFFSTLSQCNITSYIILDGGYEKRKLNTVVSRMKNKICAAESLNAMTEGSAPVFPLFLREVFVDVVLSLGLKVARCEFEGDMEIAGIAQALNCPVISYDSDFYVLGCLYIPFTTVEVTARKGKTKPTKIPYLYISCKIYHVENFLQAYGGLDKGNLPLLAVILGNDYINGRLFAPFFRNLKMQKCSSNQSDQQKRIKSVIVWLQNENIESAIRTILSRFKNHRRQVILSQIESAMKGYNEVNSELLKFLDIDQSTLSNFCIDFNRLRISEEPESKTDDSESDDESGIEHETLDSVEEPEEKSTVKSLNSDIQDNIITTKIFQEKYRACQYPACFMDMISLSRYYCVPQVENSSAEHSHTISLDLLKIVYQILTPNCSRGLTIVFRNGKHGIKYVILPRIALDTPSLGEIQLLSVEKRQELLLQFISFDNSFNQLLQTFSIEWRLFFISLKYACTKGSFDSAIIYGCLICFLTLNFIDPKVGFCRVTKTFEKKFAQTLANAKQSIKQTFSNFENLVYDECLIFLGKVISCFQMDSKLKMNYRLYDKELVHSLAQMQSIFLHIKYLNALLNNPYPLLEVHKIFDGTFIYNITANLRKRTDIVEYLNVFLNECPSLLEGIKYLISIADSNFNCENTKSQHMKKHRKKKKQPINTEISGDPESSEEESESVFDPNNPFSILSCL</sequence>
<proteinExistence type="inferred from homology"/>
<dbReference type="SUPFAM" id="SSF88723">
    <property type="entry name" value="PIN domain-like"/>
    <property type="match status" value="1"/>
</dbReference>
<protein>
    <recommendedName>
        <fullName evidence="5">Asteroid domain-containing protein</fullName>
    </recommendedName>
</protein>
<name>A0AAR5P1S5_DENPD</name>
<feature type="compositionally biased region" description="Basic residues" evidence="2">
    <location>
        <begin position="698"/>
        <end position="709"/>
    </location>
</feature>
<keyword evidence="4" id="KW-1185">Reference proteome</keyword>
<dbReference type="InterPro" id="IPR029060">
    <property type="entry name" value="PIN-like_dom_sf"/>
</dbReference>
<dbReference type="AlphaFoldDB" id="A0AAR5P1S5"/>
<evidence type="ECO:0000313" key="4">
    <source>
        <dbReference type="Proteomes" id="UP000019118"/>
    </source>
</evidence>
<dbReference type="PANTHER" id="PTHR15665:SF1">
    <property type="entry name" value="PROTEIN ASTEROID HOMOLOG 1"/>
    <property type="match status" value="1"/>
</dbReference>
<dbReference type="Gene3D" id="3.40.50.1010">
    <property type="entry name" value="5'-nuclease"/>
    <property type="match status" value="1"/>
</dbReference>
<evidence type="ECO:0000256" key="1">
    <source>
        <dbReference type="ARBA" id="ARBA00007398"/>
    </source>
</evidence>
<evidence type="ECO:0000313" key="3">
    <source>
        <dbReference type="EnsemblMetazoa" id="XP_019754476.1"/>
    </source>
</evidence>
<organism evidence="3 4">
    <name type="scientific">Dendroctonus ponderosae</name>
    <name type="common">Mountain pine beetle</name>
    <dbReference type="NCBI Taxonomy" id="77166"/>
    <lineage>
        <taxon>Eukaryota</taxon>
        <taxon>Metazoa</taxon>
        <taxon>Ecdysozoa</taxon>
        <taxon>Arthropoda</taxon>
        <taxon>Hexapoda</taxon>
        <taxon>Insecta</taxon>
        <taxon>Pterygota</taxon>
        <taxon>Neoptera</taxon>
        <taxon>Endopterygota</taxon>
        <taxon>Coleoptera</taxon>
        <taxon>Polyphaga</taxon>
        <taxon>Cucujiformia</taxon>
        <taxon>Curculionidae</taxon>
        <taxon>Scolytinae</taxon>
        <taxon>Dendroctonus</taxon>
    </lineage>
</organism>
<dbReference type="PANTHER" id="PTHR15665">
    <property type="entry name" value="ASTEROID PROTEIN"/>
    <property type="match status" value="1"/>
</dbReference>
<reference evidence="4" key="1">
    <citation type="journal article" date="2013" name="Genome Biol.">
        <title>Draft genome of the mountain pine beetle, Dendroctonus ponderosae Hopkins, a major forest pest.</title>
        <authorList>
            <person name="Keeling C.I."/>
            <person name="Yuen M.M."/>
            <person name="Liao N.Y."/>
            <person name="Docking T.R."/>
            <person name="Chan S.K."/>
            <person name="Taylor G.A."/>
            <person name="Palmquist D.L."/>
            <person name="Jackman S.D."/>
            <person name="Nguyen A."/>
            <person name="Li M."/>
            <person name="Henderson H."/>
            <person name="Janes J.K."/>
            <person name="Zhao Y."/>
            <person name="Pandoh P."/>
            <person name="Moore R."/>
            <person name="Sperling F.A."/>
            <person name="Huber D.P."/>
            <person name="Birol I."/>
            <person name="Jones S.J."/>
            <person name="Bohlmann J."/>
        </authorList>
    </citation>
    <scope>NUCLEOTIDE SEQUENCE</scope>
</reference>
<reference evidence="3" key="2">
    <citation type="submission" date="2024-08" db="UniProtKB">
        <authorList>
            <consortium name="EnsemblMetazoa"/>
        </authorList>
    </citation>
    <scope>IDENTIFICATION</scope>
</reference>
<dbReference type="EnsemblMetazoa" id="XM_019898917.1">
    <property type="protein sequence ID" value="XP_019754476.1"/>
    <property type="gene ID" value="LOC109533572"/>
</dbReference>
<dbReference type="Proteomes" id="UP000019118">
    <property type="component" value="Unassembled WGS sequence"/>
</dbReference>
<accession>A0AAR5P1S5</accession>
<dbReference type="KEGG" id="dpa:109533572"/>
<dbReference type="RefSeq" id="XP_019754476.1">
    <property type="nucleotide sequence ID" value="XM_019898917.2"/>
</dbReference>
<feature type="region of interest" description="Disordered" evidence="2">
    <location>
        <begin position="333"/>
        <end position="368"/>
    </location>
</feature>
<feature type="region of interest" description="Disordered" evidence="2">
    <location>
        <begin position="696"/>
        <end position="742"/>
    </location>
</feature>
<dbReference type="InterPro" id="IPR026832">
    <property type="entry name" value="Asteroid"/>
</dbReference>
<evidence type="ECO:0000256" key="2">
    <source>
        <dbReference type="SAM" id="MobiDB-lite"/>
    </source>
</evidence>